<dbReference type="CDD" id="cd00077">
    <property type="entry name" value="HDc"/>
    <property type="match status" value="1"/>
</dbReference>
<dbReference type="SMART" id="SM00471">
    <property type="entry name" value="HDc"/>
    <property type="match status" value="1"/>
</dbReference>
<dbReference type="SUPFAM" id="SSF52172">
    <property type="entry name" value="CheY-like"/>
    <property type="match status" value="1"/>
</dbReference>
<dbReference type="Gene3D" id="3.40.50.2300">
    <property type="match status" value="1"/>
</dbReference>
<name>A0A0W8G8S1_9ZZZZ</name>
<dbReference type="PANTHER" id="PTHR45228">
    <property type="entry name" value="CYCLIC DI-GMP PHOSPHODIESTERASE TM_0186-RELATED"/>
    <property type="match status" value="1"/>
</dbReference>
<comment type="caution">
    <text evidence="3">The sequence shown here is derived from an EMBL/GenBank/DDBJ whole genome shotgun (WGS) entry which is preliminary data.</text>
</comment>
<organism evidence="3">
    <name type="scientific">hydrocarbon metagenome</name>
    <dbReference type="NCBI Taxonomy" id="938273"/>
    <lineage>
        <taxon>unclassified sequences</taxon>
        <taxon>metagenomes</taxon>
        <taxon>ecological metagenomes</taxon>
    </lineage>
</organism>
<evidence type="ECO:0000259" key="2">
    <source>
        <dbReference type="PROSITE" id="PS51832"/>
    </source>
</evidence>
<dbReference type="PROSITE" id="PS51832">
    <property type="entry name" value="HD_GYP"/>
    <property type="match status" value="1"/>
</dbReference>
<sequence length="390" mass="43727">MFLDAGIDPPYFDWRGTEPHRDPWHSTLLPLPAMPNRILAVDDEKMNLRVLSGLLRSMGHDPLLADSGEKALELLGPDVDLVLLDVMMPDMDGFQVAKKIRERSDVGDVPIIMVTALSGKQDRLSAVEAGANDFIAKPIDLTELRVRMGSLLRMKQSQDQVKRYQAELEEMVAVRTSALRLALENLEESQKTILAAHRETIYRLASAAEFKDEETANHITRMSRYCAFLAARLGLHEGEVELVEQASPMHDIGKIGIPDSILLKPGKLTPEEWTLMKKHTVFGARILGSSTFELLRAGEIIALSHHEKWDGSGYPKGLSGEDIPLFGRICAVADVYDALTSKRPYKEAFTDEVSLDIMRDGRGSHFDPRLLDLFLEHFDGILDIKRRYSD</sequence>
<dbReference type="AlphaFoldDB" id="A0A0W8G8S1"/>
<dbReference type="SMART" id="SM00448">
    <property type="entry name" value="REC"/>
    <property type="match status" value="1"/>
</dbReference>
<feature type="domain" description="HD-GYP" evidence="2">
    <location>
        <begin position="193"/>
        <end position="390"/>
    </location>
</feature>
<dbReference type="InterPro" id="IPR037522">
    <property type="entry name" value="HD_GYP_dom"/>
</dbReference>
<dbReference type="EMBL" id="LNQE01000162">
    <property type="protein sequence ID" value="KUG28883.1"/>
    <property type="molecule type" value="Genomic_DNA"/>
</dbReference>
<reference evidence="3" key="1">
    <citation type="journal article" date="2015" name="Proc. Natl. Acad. Sci. U.S.A.">
        <title>Networks of energetic and metabolic interactions define dynamics in microbial communities.</title>
        <authorList>
            <person name="Embree M."/>
            <person name="Liu J.K."/>
            <person name="Al-Bassam M.M."/>
            <person name="Zengler K."/>
        </authorList>
    </citation>
    <scope>NUCLEOTIDE SEQUENCE</scope>
</reference>
<proteinExistence type="predicted"/>
<dbReference type="GO" id="GO:0000160">
    <property type="term" value="P:phosphorelay signal transduction system"/>
    <property type="evidence" value="ECO:0007669"/>
    <property type="project" value="InterPro"/>
</dbReference>
<evidence type="ECO:0000259" key="1">
    <source>
        <dbReference type="PROSITE" id="PS50110"/>
    </source>
</evidence>
<dbReference type="Pfam" id="PF00072">
    <property type="entry name" value="Response_reg"/>
    <property type="match status" value="1"/>
</dbReference>
<protein>
    <submittedName>
        <fullName evidence="3">Response regulator</fullName>
    </submittedName>
</protein>
<dbReference type="InterPro" id="IPR052020">
    <property type="entry name" value="Cyclic_di-GMP/3'3'-cGAMP_PDE"/>
</dbReference>
<dbReference type="Pfam" id="PF13487">
    <property type="entry name" value="HD_5"/>
    <property type="match status" value="1"/>
</dbReference>
<accession>A0A0W8G8S1</accession>
<dbReference type="SUPFAM" id="SSF109604">
    <property type="entry name" value="HD-domain/PDEase-like"/>
    <property type="match status" value="1"/>
</dbReference>
<gene>
    <name evidence="3" type="ORF">ASZ90_001237</name>
</gene>
<dbReference type="InterPro" id="IPR003607">
    <property type="entry name" value="HD/PDEase_dom"/>
</dbReference>
<dbReference type="InterPro" id="IPR011006">
    <property type="entry name" value="CheY-like_superfamily"/>
</dbReference>
<feature type="domain" description="Response regulatory" evidence="1">
    <location>
        <begin position="37"/>
        <end position="152"/>
    </location>
</feature>
<dbReference type="PROSITE" id="PS50110">
    <property type="entry name" value="RESPONSE_REGULATORY"/>
    <property type="match status" value="1"/>
</dbReference>
<dbReference type="Gene3D" id="1.10.3210.10">
    <property type="entry name" value="Hypothetical protein af1432"/>
    <property type="match status" value="1"/>
</dbReference>
<dbReference type="InterPro" id="IPR001789">
    <property type="entry name" value="Sig_transdc_resp-reg_receiver"/>
</dbReference>
<evidence type="ECO:0000313" key="3">
    <source>
        <dbReference type="EMBL" id="KUG28883.1"/>
    </source>
</evidence>